<comment type="caution">
    <text evidence="7">The sequence shown here is derived from an EMBL/GenBank/DDBJ whole genome shotgun (WGS) entry which is preliminary data.</text>
</comment>
<evidence type="ECO:0000313" key="7">
    <source>
        <dbReference type="EMBL" id="MFD0990929.1"/>
    </source>
</evidence>
<evidence type="ECO:0000313" key="8">
    <source>
        <dbReference type="Proteomes" id="UP001597061"/>
    </source>
</evidence>
<evidence type="ECO:0000256" key="6">
    <source>
        <dbReference type="SAM" id="Phobius"/>
    </source>
</evidence>
<keyword evidence="5 6" id="KW-0472">Membrane</keyword>
<evidence type="ECO:0000256" key="4">
    <source>
        <dbReference type="ARBA" id="ARBA00022989"/>
    </source>
</evidence>
<dbReference type="PIRSF" id="PIRSF005859">
    <property type="entry name" value="PBR"/>
    <property type="match status" value="1"/>
</dbReference>
<feature type="transmembrane region" description="Helical" evidence="6">
    <location>
        <begin position="100"/>
        <end position="119"/>
    </location>
</feature>
<dbReference type="CDD" id="cd15904">
    <property type="entry name" value="TSPO_MBR"/>
    <property type="match status" value="1"/>
</dbReference>
<dbReference type="InterPro" id="IPR004307">
    <property type="entry name" value="TspO_MBR"/>
</dbReference>
<evidence type="ECO:0000256" key="3">
    <source>
        <dbReference type="ARBA" id="ARBA00022692"/>
    </source>
</evidence>
<gene>
    <name evidence="7" type="ORF">ACFQ1R_12545</name>
</gene>
<dbReference type="InterPro" id="IPR038330">
    <property type="entry name" value="TspO/MBR-related_sf"/>
</dbReference>
<comment type="subcellular location">
    <subcellularLocation>
        <location evidence="1">Membrane</location>
        <topology evidence="1">Multi-pass membrane protein</topology>
    </subcellularLocation>
</comment>
<dbReference type="EMBL" id="JBHTJI010000022">
    <property type="protein sequence ID" value="MFD0990929.1"/>
    <property type="molecule type" value="Genomic_DNA"/>
</dbReference>
<keyword evidence="4 6" id="KW-1133">Transmembrane helix</keyword>
<organism evidence="7 8">
    <name type="scientific">Mariniflexile jejuense</name>
    <dbReference type="NCBI Taxonomy" id="1173582"/>
    <lineage>
        <taxon>Bacteria</taxon>
        <taxon>Pseudomonadati</taxon>
        <taxon>Bacteroidota</taxon>
        <taxon>Flavobacteriia</taxon>
        <taxon>Flavobacteriales</taxon>
        <taxon>Flavobacteriaceae</taxon>
        <taxon>Mariniflexile</taxon>
    </lineage>
</organism>
<feature type="transmembrane region" description="Helical" evidence="6">
    <location>
        <begin position="45"/>
        <end position="66"/>
    </location>
</feature>
<accession>A0ABW3JLX8</accession>
<feature type="transmembrane region" description="Helical" evidence="6">
    <location>
        <begin position="131"/>
        <end position="151"/>
    </location>
</feature>
<keyword evidence="8" id="KW-1185">Reference proteome</keyword>
<name>A0ABW3JLX8_9FLAO</name>
<feature type="transmembrane region" description="Helical" evidence="6">
    <location>
        <begin position="78"/>
        <end position="94"/>
    </location>
</feature>
<evidence type="ECO:0000256" key="2">
    <source>
        <dbReference type="ARBA" id="ARBA00007524"/>
    </source>
</evidence>
<dbReference type="RefSeq" id="WP_379926581.1">
    <property type="nucleotide sequence ID" value="NZ_JBHTJI010000022.1"/>
</dbReference>
<proteinExistence type="inferred from homology"/>
<evidence type="ECO:0000256" key="1">
    <source>
        <dbReference type="ARBA" id="ARBA00004141"/>
    </source>
</evidence>
<dbReference type="Proteomes" id="UP001597061">
    <property type="component" value="Unassembled WGS sequence"/>
</dbReference>
<comment type="similarity">
    <text evidence="2">Belongs to the TspO/BZRP family.</text>
</comment>
<dbReference type="Pfam" id="PF03073">
    <property type="entry name" value="TspO_MBR"/>
    <property type="match status" value="1"/>
</dbReference>
<dbReference type="Gene3D" id="1.20.1260.100">
    <property type="entry name" value="TspO/MBR protein"/>
    <property type="match status" value="1"/>
</dbReference>
<dbReference type="PANTHER" id="PTHR10057:SF0">
    <property type="entry name" value="TRANSLOCATOR PROTEIN"/>
    <property type="match status" value="1"/>
</dbReference>
<keyword evidence="3 6" id="KW-0812">Transmembrane</keyword>
<evidence type="ECO:0000256" key="5">
    <source>
        <dbReference type="ARBA" id="ARBA00023136"/>
    </source>
</evidence>
<protein>
    <submittedName>
        <fullName evidence="7">TspO/MBR family protein</fullName>
    </submittedName>
</protein>
<feature type="transmembrane region" description="Helical" evidence="6">
    <location>
        <begin position="7"/>
        <end position="25"/>
    </location>
</feature>
<sequence length="153" mass="17726">MKLIKLVAVFLIINFGALAIGVWLMDNGPQTNWYIQLNKAPWTPPGWVFGAAWSTIMVCFSFYMAYLFLQLSNTKEKILFTVQFILNVSWNFIFFNQHLIAFGLVVILALTSVIAIFSLDYLKIMKFKTILIMPYFLWLCIASSLNLYILLYN</sequence>
<dbReference type="PANTHER" id="PTHR10057">
    <property type="entry name" value="PERIPHERAL-TYPE BENZODIAZEPINE RECEPTOR"/>
    <property type="match status" value="1"/>
</dbReference>
<reference evidence="8" key="1">
    <citation type="journal article" date="2019" name="Int. J. Syst. Evol. Microbiol.">
        <title>The Global Catalogue of Microorganisms (GCM) 10K type strain sequencing project: providing services to taxonomists for standard genome sequencing and annotation.</title>
        <authorList>
            <consortium name="The Broad Institute Genomics Platform"/>
            <consortium name="The Broad Institute Genome Sequencing Center for Infectious Disease"/>
            <person name="Wu L."/>
            <person name="Ma J."/>
        </authorList>
    </citation>
    <scope>NUCLEOTIDE SEQUENCE [LARGE SCALE GENOMIC DNA]</scope>
    <source>
        <strain evidence="8">CCUG 62414</strain>
    </source>
</reference>